<dbReference type="KEGG" id="mng:MNEG_5161"/>
<keyword evidence="2" id="KW-1185">Reference proteome</keyword>
<dbReference type="OrthoDB" id="60822at2759"/>
<sequence length="213" mass="21464">MPRVSALRRLAAPLSGALHQGGAGASSTCSAAPSTARLMSVLAQAKQQQQHQHPWATASPCTCTQCTAATSAPHCTGCGCGRCGPPIVVRRAAVLTGAVHSQRRAYRCCPGLDGAPPDRVVIEYDPDDVDMYIQIADAIEEAFPNVVVDGNVDQEGRKGSFEITGATGNLLFSRLGAGGAAPQAAAVVAAVGADGADGAGAAECSVTAGRAQP</sequence>
<evidence type="ECO:0000313" key="2">
    <source>
        <dbReference type="Proteomes" id="UP000054498"/>
    </source>
</evidence>
<name>A0A0D2MQV1_9CHLO</name>
<dbReference type="RefSeq" id="XP_013901811.1">
    <property type="nucleotide sequence ID" value="XM_014046357.1"/>
</dbReference>
<dbReference type="Proteomes" id="UP000054498">
    <property type="component" value="Unassembled WGS sequence"/>
</dbReference>
<accession>A0A0D2MQV1</accession>
<protein>
    <submittedName>
        <fullName evidence="1">Uncharacterized protein</fullName>
    </submittedName>
</protein>
<organism evidence="1 2">
    <name type="scientific">Monoraphidium neglectum</name>
    <dbReference type="NCBI Taxonomy" id="145388"/>
    <lineage>
        <taxon>Eukaryota</taxon>
        <taxon>Viridiplantae</taxon>
        <taxon>Chlorophyta</taxon>
        <taxon>core chlorophytes</taxon>
        <taxon>Chlorophyceae</taxon>
        <taxon>CS clade</taxon>
        <taxon>Sphaeropleales</taxon>
        <taxon>Selenastraceae</taxon>
        <taxon>Monoraphidium</taxon>
    </lineage>
</organism>
<reference evidence="1 2" key="1">
    <citation type="journal article" date="2013" name="BMC Genomics">
        <title>Reconstruction of the lipid metabolism for the microalga Monoraphidium neglectum from its genome sequence reveals characteristics suitable for biofuel production.</title>
        <authorList>
            <person name="Bogen C."/>
            <person name="Al-Dilaimi A."/>
            <person name="Albersmeier A."/>
            <person name="Wichmann J."/>
            <person name="Grundmann M."/>
            <person name="Rupp O."/>
            <person name="Lauersen K.J."/>
            <person name="Blifernez-Klassen O."/>
            <person name="Kalinowski J."/>
            <person name="Goesmann A."/>
            <person name="Mussgnug J.H."/>
            <person name="Kruse O."/>
        </authorList>
    </citation>
    <scope>NUCLEOTIDE SEQUENCE [LARGE SCALE GENOMIC DNA]</scope>
    <source>
        <strain evidence="1 2">SAG 48.87</strain>
    </source>
</reference>
<dbReference type="GeneID" id="25738038"/>
<gene>
    <name evidence="1" type="ORF">MNEG_5161</name>
</gene>
<dbReference type="AlphaFoldDB" id="A0A0D2MQV1"/>
<dbReference type="Gene3D" id="3.40.30.10">
    <property type="entry name" value="Glutaredoxin"/>
    <property type="match status" value="1"/>
</dbReference>
<dbReference type="EMBL" id="KK100975">
    <property type="protein sequence ID" value="KIZ02792.1"/>
    <property type="molecule type" value="Genomic_DNA"/>
</dbReference>
<evidence type="ECO:0000313" key="1">
    <source>
        <dbReference type="EMBL" id="KIZ02792.1"/>
    </source>
</evidence>
<proteinExistence type="predicted"/>